<dbReference type="STRING" id="1166340.SAMN05192583_2026"/>
<dbReference type="Gene3D" id="2.40.160.10">
    <property type="entry name" value="Porin"/>
    <property type="match status" value="1"/>
</dbReference>
<dbReference type="OrthoDB" id="9767539at2"/>
<evidence type="ECO:0000259" key="2">
    <source>
        <dbReference type="Pfam" id="PF13372"/>
    </source>
</evidence>
<feature type="domain" description="Alginate export" evidence="2">
    <location>
        <begin position="37"/>
        <end position="167"/>
    </location>
</feature>
<dbReference type="Proteomes" id="UP000199206">
    <property type="component" value="Unassembled WGS sequence"/>
</dbReference>
<proteinExistence type="predicted"/>
<gene>
    <name evidence="3" type="ORF">SAMN05192583_2026</name>
</gene>
<sequence>MRLPRLAALCPLALTLIVANPAGAQSLVLKPLADARLRYERVEQDGIAKDADAVTIRVRTGVSATRGHLSALVEAQGNLAIVNHYDDTVSGPSRRAAVGDPENIALYRAQLQYKADAVTATAGRQKITLDDERFVGAANWRQNGRTYDAARFEWAVLPQLKADLIYSWSVRGTSGINGTGAKPPAIDGVNVFVNLAAKTPIGTLTGFAYLIDQDEQAVQGFRLSSQTYGARLAGNRALAPSVKLNWALSYARQSDYHRNPNDYRASYYLADAGLEVSAARLGAGYEVLGADRGTALTSFQTPLASIFKFQGWADKFTTTPANGVRDLYGSAGWTWKRVGPLTGILIQGVYHRFDSDRLSMDYGDEVDLLASAKWRRYTVSARYADYHADSFATNTRKFWLELDYVL</sequence>
<dbReference type="InterPro" id="IPR023614">
    <property type="entry name" value="Porin_dom_sf"/>
</dbReference>
<reference evidence="4" key="1">
    <citation type="submission" date="2016-10" db="EMBL/GenBank/DDBJ databases">
        <authorList>
            <person name="Varghese N."/>
            <person name="Submissions S."/>
        </authorList>
    </citation>
    <scope>NUCLEOTIDE SEQUENCE [LARGE SCALE GENOMIC DNA]</scope>
    <source>
        <strain evidence="4">S6-262</strain>
    </source>
</reference>
<dbReference type="Pfam" id="PF13372">
    <property type="entry name" value="Alginate_exp"/>
    <property type="match status" value="1"/>
</dbReference>
<feature type="chain" id="PRO_5011559623" description="Alginate export domain-containing protein" evidence="1">
    <location>
        <begin position="25"/>
        <end position="406"/>
    </location>
</feature>
<evidence type="ECO:0000313" key="3">
    <source>
        <dbReference type="EMBL" id="SEN09766.1"/>
    </source>
</evidence>
<evidence type="ECO:0000313" key="4">
    <source>
        <dbReference type="Proteomes" id="UP000199206"/>
    </source>
</evidence>
<dbReference type="InterPro" id="IPR025388">
    <property type="entry name" value="Alginate_export_dom"/>
</dbReference>
<protein>
    <recommendedName>
        <fullName evidence="2">Alginate export domain-containing protein</fullName>
    </recommendedName>
</protein>
<organism evidence="3 4">
    <name type="scientific">Sphingomonas gellani</name>
    <dbReference type="NCBI Taxonomy" id="1166340"/>
    <lineage>
        <taxon>Bacteria</taxon>
        <taxon>Pseudomonadati</taxon>
        <taxon>Pseudomonadota</taxon>
        <taxon>Alphaproteobacteria</taxon>
        <taxon>Sphingomonadales</taxon>
        <taxon>Sphingomonadaceae</taxon>
        <taxon>Sphingomonas</taxon>
    </lineage>
</organism>
<feature type="signal peptide" evidence="1">
    <location>
        <begin position="1"/>
        <end position="24"/>
    </location>
</feature>
<name>A0A1H8DRH5_9SPHN</name>
<dbReference type="EMBL" id="FOCF01000004">
    <property type="protein sequence ID" value="SEN09766.1"/>
    <property type="molecule type" value="Genomic_DNA"/>
</dbReference>
<evidence type="ECO:0000256" key="1">
    <source>
        <dbReference type="SAM" id="SignalP"/>
    </source>
</evidence>
<keyword evidence="1" id="KW-0732">Signal</keyword>
<accession>A0A1H8DRH5</accession>
<keyword evidence="4" id="KW-1185">Reference proteome</keyword>
<dbReference type="AlphaFoldDB" id="A0A1H8DRH5"/>